<dbReference type="STRING" id="645133.E3R0J5"/>
<evidence type="ECO:0000256" key="5">
    <source>
        <dbReference type="SAM" id="MobiDB-lite"/>
    </source>
</evidence>
<dbReference type="InterPro" id="IPR018201">
    <property type="entry name" value="Ketoacyl_synth_AS"/>
</dbReference>
<dbReference type="Proteomes" id="UP000008782">
    <property type="component" value="Unassembled WGS sequence"/>
</dbReference>
<protein>
    <submittedName>
        <fullName evidence="9">Beta-ketoacyl synthase domain-containing protein</fullName>
    </submittedName>
</protein>
<dbReference type="PROSITE" id="PS00606">
    <property type="entry name" value="KS3_1"/>
    <property type="match status" value="1"/>
</dbReference>
<dbReference type="Gene3D" id="3.40.366.10">
    <property type="entry name" value="Malonyl-Coenzyme A Acyl Carrier Protein, domain 2"/>
    <property type="match status" value="1"/>
</dbReference>
<dbReference type="Pfam" id="PF16073">
    <property type="entry name" value="SAT"/>
    <property type="match status" value="1"/>
</dbReference>
<dbReference type="Gene3D" id="3.30.70.3290">
    <property type="match status" value="1"/>
</dbReference>
<dbReference type="InterPro" id="IPR014030">
    <property type="entry name" value="Ketoacyl_synth_N"/>
</dbReference>
<feature type="active site" description="Proton donor; for dehydratase activity" evidence="4">
    <location>
        <position position="1536"/>
    </location>
</feature>
<dbReference type="InterPro" id="IPR049551">
    <property type="entry name" value="PKS_DH_C"/>
</dbReference>
<dbReference type="Pfam" id="PF02801">
    <property type="entry name" value="Ketoacyl-synt_C"/>
    <property type="match status" value="1"/>
</dbReference>
<dbReference type="InterPro" id="IPR049900">
    <property type="entry name" value="PKS_mFAS_DH"/>
</dbReference>
<evidence type="ECO:0000313" key="10">
    <source>
        <dbReference type="Proteomes" id="UP000008782"/>
    </source>
</evidence>
<dbReference type="InterPro" id="IPR050091">
    <property type="entry name" value="PKS_NRPS_Biosynth_Enz"/>
</dbReference>
<dbReference type="GO" id="GO:0004315">
    <property type="term" value="F:3-oxoacyl-[acyl-carrier-protein] synthase activity"/>
    <property type="evidence" value="ECO:0007669"/>
    <property type="project" value="InterPro"/>
</dbReference>
<evidence type="ECO:0000256" key="3">
    <source>
        <dbReference type="ARBA" id="ARBA00022679"/>
    </source>
</evidence>
<dbReference type="GO" id="GO:0031177">
    <property type="term" value="F:phosphopantetheine binding"/>
    <property type="evidence" value="ECO:0007669"/>
    <property type="project" value="InterPro"/>
</dbReference>
<dbReference type="Pfam" id="PF00698">
    <property type="entry name" value="Acyl_transf_1"/>
    <property type="match status" value="1"/>
</dbReference>
<dbReference type="SUPFAM" id="SSF52151">
    <property type="entry name" value="FabD/lysophospholipase-like"/>
    <property type="match status" value="1"/>
</dbReference>
<dbReference type="InterPro" id="IPR001227">
    <property type="entry name" value="Ac_transferase_dom_sf"/>
</dbReference>
<keyword evidence="3" id="KW-0808">Transferase</keyword>
<dbReference type="Pfam" id="PF00550">
    <property type="entry name" value="PP-binding"/>
    <property type="match status" value="2"/>
</dbReference>
<dbReference type="GO" id="GO:0044550">
    <property type="term" value="P:secondary metabolite biosynthetic process"/>
    <property type="evidence" value="ECO:0007669"/>
    <property type="project" value="TreeGrafter"/>
</dbReference>
<dbReference type="PROSITE" id="PS52004">
    <property type="entry name" value="KS3_2"/>
    <property type="match status" value="1"/>
</dbReference>
<dbReference type="InterPro" id="IPR029058">
    <property type="entry name" value="AB_hydrolase_fold"/>
</dbReference>
<evidence type="ECO:0000313" key="9">
    <source>
        <dbReference type="EMBL" id="EFQ36633.1"/>
    </source>
</evidence>
<dbReference type="InterPro" id="IPR014031">
    <property type="entry name" value="Ketoacyl_synth_C"/>
</dbReference>
<dbReference type="CDD" id="cd00833">
    <property type="entry name" value="PKS"/>
    <property type="match status" value="1"/>
</dbReference>
<dbReference type="InterPro" id="IPR020841">
    <property type="entry name" value="PKS_Beta-ketoAc_synthase_dom"/>
</dbReference>
<dbReference type="SMART" id="SM00825">
    <property type="entry name" value="PKS_KS"/>
    <property type="match status" value="1"/>
</dbReference>
<evidence type="ECO:0000256" key="2">
    <source>
        <dbReference type="ARBA" id="ARBA00022553"/>
    </source>
</evidence>
<dbReference type="InterPro" id="IPR042104">
    <property type="entry name" value="PKS_dehydratase_sf"/>
</dbReference>
<dbReference type="RefSeq" id="XP_008100653.1">
    <property type="nucleotide sequence ID" value="XM_008102462.1"/>
</dbReference>
<dbReference type="InterPro" id="IPR020806">
    <property type="entry name" value="PKS_PP-bd"/>
</dbReference>
<gene>
    <name evidence="9" type="ORF">GLRG_11778</name>
</gene>
<evidence type="ECO:0000259" key="6">
    <source>
        <dbReference type="PROSITE" id="PS50075"/>
    </source>
</evidence>
<dbReference type="PROSITE" id="PS50075">
    <property type="entry name" value="CARRIER"/>
    <property type="match status" value="2"/>
</dbReference>
<dbReference type="EMBL" id="GG697447">
    <property type="protein sequence ID" value="EFQ36633.1"/>
    <property type="molecule type" value="Genomic_DNA"/>
</dbReference>
<dbReference type="SMART" id="SM01294">
    <property type="entry name" value="PKS_PP_betabranch"/>
    <property type="match status" value="1"/>
</dbReference>
<evidence type="ECO:0000256" key="4">
    <source>
        <dbReference type="PROSITE-ProRule" id="PRU01363"/>
    </source>
</evidence>
<dbReference type="SUPFAM" id="SSF53901">
    <property type="entry name" value="Thiolase-like"/>
    <property type="match status" value="1"/>
</dbReference>
<feature type="domain" description="PKS/mFAS DH" evidence="8">
    <location>
        <begin position="1309"/>
        <end position="1622"/>
    </location>
</feature>
<dbReference type="InterPro" id="IPR001031">
    <property type="entry name" value="Thioesterase"/>
</dbReference>
<evidence type="ECO:0000256" key="1">
    <source>
        <dbReference type="ARBA" id="ARBA00022450"/>
    </source>
</evidence>
<feature type="domain" description="Carrier" evidence="6">
    <location>
        <begin position="1690"/>
        <end position="1767"/>
    </location>
</feature>
<feature type="region of interest" description="Disordered" evidence="5">
    <location>
        <begin position="1654"/>
        <end position="1674"/>
    </location>
</feature>
<accession>E3R0J5</accession>
<dbReference type="Pfam" id="PF22621">
    <property type="entry name" value="CurL-like_PKS_C"/>
    <property type="match status" value="1"/>
</dbReference>
<keyword evidence="10" id="KW-1185">Reference proteome</keyword>
<dbReference type="NCBIfam" id="TIGR04532">
    <property type="entry name" value="PT_fungal_PKS"/>
    <property type="match status" value="1"/>
</dbReference>
<dbReference type="InterPro" id="IPR014043">
    <property type="entry name" value="Acyl_transferase_dom"/>
</dbReference>
<evidence type="ECO:0000259" key="7">
    <source>
        <dbReference type="PROSITE" id="PS52004"/>
    </source>
</evidence>
<dbReference type="SUPFAM" id="SSF47336">
    <property type="entry name" value="ACP-like"/>
    <property type="match status" value="2"/>
</dbReference>
<dbReference type="Pfam" id="PF14765">
    <property type="entry name" value="PS-DH"/>
    <property type="match status" value="1"/>
</dbReference>
<dbReference type="InterPro" id="IPR036736">
    <property type="entry name" value="ACP-like_sf"/>
</dbReference>
<dbReference type="Gene3D" id="3.40.50.1820">
    <property type="entry name" value="alpha/beta hydrolase"/>
    <property type="match status" value="1"/>
</dbReference>
<dbReference type="Gene3D" id="1.10.1200.10">
    <property type="entry name" value="ACP-like"/>
    <property type="match status" value="2"/>
</dbReference>
<dbReference type="SMART" id="SM00827">
    <property type="entry name" value="PKS_AT"/>
    <property type="match status" value="1"/>
</dbReference>
<dbReference type="InterPro" id="IPR016039">
    <property type="entry name" value="Thiolase-like"/>
</dbReference>
<keyword evidence="2" id="KW-0597">Phosphoprotein</keyword>
<sequence>MKPVAPGDVPVFVFGDQTDVFYPTIKLLYAQSSASPWLRLFLQTATSTLKDEIQAMEPNLRDTFGGDFTDLLQLAERFRESGDPEGLASTVLVTIMRTGVLVQYLESNPALFCSSTESPTCLVAACGGLLVAAALLFAHDMASLCRAGLDTIRMARRLIEVVTSRSRSIQDGPGCWGWLVQGVDATKLQSALDSYHETENTVEHRKMKLAGTGLENAWHTVVGPPAVLEHFFETFPAVQNLAKSKLRVSGLVHVISDVTQAEIDHVAGGMTSALPIMESNPVRANVKLVSLGEGGVLSAPTWSVLLQLLVREILSQPLNMPRGLSAVSSVLPSGAAVKVYGVGPSVHIPTLCAYLGGQGNKVVGVERDPKPPLGEQDAMQSPGRVAIVGMGGRYPRSGDLEEFWQHICQGKALHTEIPKDRFSLDDYYSASSSPFTTNTKYGCFLDNPGLFDARFFSLSPREAMEVDPAHRLFLLAVFEALESAGYSRRPHTKTAACRFATFVGQIADDWAEITRLRGGDAFSLTGIQRSFAAGRVNYHFKWAGPAVTLDTACSSSMTALDQACTFLLSGQCDMAVAGGTNILTSPSNFNILGKAGFTSTTGGSKSYRADADGYCRGEFVGAFVLKRYEDAVAANDNILAVILSSARNHSGDAVSITHSDPEAQQELMAEVLRKARLEPSDVSYVEMHGTGTQVGDYAEMMAVSKALGRRRRPLPLPLGSIKANAGHGEAGAGAAAVIKAIMMFERNIMPPQPGLPGQLNPRFPPLSELNVEIPTETQSFAPVPGRPRRILLNNFDAAGGNTCILLEEPPSRGNVTDVLSESGIGLPSRYVVVTSAKSLKSHEMNKKRLLAYLGSNPTVRIQDLAYTTAARRLHHSIRSAYTAASVEELARLIEADIEAAAAAAAAGGPAPGSPARRTPIVFAFSGQGQLHAAMGASLYRDSAAFRKKMKTCVRICESLGFPASFVDIITDPSVDVTERTASETQLAIVCLEVCLAAFWTSCGIVPDFVIGHSLGEFAALHLAGVLSLTDTLFLVGKRSQLMERRCRAGAFSMLSIKASSSSAVISQLLEEYPSTSVSCINGPTATVLSGPSEDISSLQAALRTQHNIWSTTLPLPYAFHSAQMVPVLDEYATLARSVPFGTPKIPFASTLLGEVISQGNRIDAAYLVRQTREVVDFQGGVQAIQSRLEGGGGGLWLELGPAAVLTDLTASILSSSPSSRTGGARMVCSLKPGGSPWDSISAALAAAYETQQDVDWVGFYAPYASQLSLVRLPSYAFDLKDYWRPYPSPAPAPAPAPAAASPPVLEAPPPLLSTCLHHVISTSAKLFEFRSSLFEPHLKSLIDGHRLMDVPISPACVLGEMALTAASYALGRAGHETCEAIELGTRNCVFLRPVSVDSSRTGLTVTITAEIRNRPEGTAVEIKMLVDQQDGSSLPAAQVEVHMTSPQRLAADWAMVSRFIWERCASVVDAAKAGSGQRLTPSFFYSIFAQTVSYSAAFQRVVDVFLSPDMQEGVANVVLAPAPESCSFTLNPYWLDSLTHLAGFLVNGDPSKPADVLYMMNSYDSYNIVEPLESGRPYTVYTRVVKRDKKSAVVNVYVFCDQRLVMQNLGLHLQQIPKSLIARMIGKTEGPDSKPAAPGAAPALLRSAAAGNTKRDHSLAVTSQTGPIPARPAVVARPFQPQPRKPEATPGRPPIADALLAAIAEETGCEVSDLTSSTRLQDLGVDSIMAVQIAESLRSKLGIEIGASVFHEHSSVGELLRALAGVGSEAVDSEKPHQPSATTRANALAGGSDALSNDADVGTSPSAGGGGRFGLLGVLLSTIAAETGAEVSDIEDDFTALADLGVDSIMAMQIAANVRDQTGIDIHPSTLVENPTIGDLRRTFGQHHEQQQPQVAESGSEAAAALSSEASSINASITAGYSFVEHAGTPSTTDTSEVVVVNPTIDSLSHQAPQTPVAPSTPAATPLKVNVVLMQGRKASGHTPLFMFPDGAGSASTYMYLKCFRNGRPLYVLESPYLNNPRDFTVGVEEVSALFKQAVLDTYPAGNFLLAGYSGGAVYAYETARQLIADGHTVSGLLLFDMAVPCLRPDPGMPPSMSLLLPAAMVQSRNWADPTIMRNQQAHMAQMVRTVAEYDPVPMPPGKRPLRTWVTWCKRGVIERLDEAARRQLRQSGILTDAIPNFMEDSAVGPFAWAIPAGKPLGPNGWDRLVGPVRCTSIDADHFTMIIPPDVGGLFRVDSQT</sequence>
<dbReference type="PANTHER" id="PTHR43775:SF37">
    <property type="entry name" value="SI:DKEY-61P9.11"/>
    <property type="match status" value="1"/>
</dbReference>
<dbReference type="Gene3D" id="3.40.47.10">
    <property type="match status" value="1"/>
</dbReference>
<dbReference type="HOGENOM" id="CLU_000022_6_4_1"/>
<dbReference type="InterPro" id="IPR009081">
    <property type="entry name" value="PP-bd_ACP"/>
</dbReference>
<organism evidence="10">
    <name type="scientific">Colletotrichum graminicola (strain M1.001 / M2 / FGSC 10212)</name>
    <name type="common">Maize anthracnose fungus</name>
    <name type="synonym">Glomerella graminicola</name>
    <dbReference type="NCBI Taxonomy" id="645133"/>
    <lineage>
        <taxon>Eukaryota</taxon>
        <taxon>Fungi</taxon>
        <taxon>Dikarya</taxon>
        <taxon>Ascomycota</taxon>
        <taxon>Pezizomycotina</taxon>
        <taxon>Sordariomycetes</taxon>
        <taxon>Hypocreomycetidae</taxon>
        <taxon>Glomerellales</taxon>
        <taxon>Glomerellaceae</taxon>
        <taxon>Colletotrichum</taxon>
        <taxon>Colletotrichum graminicola species complex</taxon>
    </lineage>
</organism>
<feature type="region of interest" description="C-terminal hotdog fold" evidence="4">
    <location>
        <begin position="1475"/>
        <end position="1622"/>
    </location>
</feature>
<dbReference type="SUPFAM" id="SSF53474">
    <property type="entry name" value="alpha/beta-Hydrolases"/>
    <property type="match status" value="1"/>
</dbReference>
<dbReference type="GeneID" id="24417142"/>
<dbReference type="OrthoDB" id="329835at2759"/>
<dbReference type="eggNOG" id="KOG1202">
    <property type="taxonomic scope" value="Eukaryota"/>
</dbReference>
<dbReference type="PROSITE" id="PS52019">
    <property type="entry name" value="PKS_MFAS_DH"/>
    <property type="match status" value="1"/>
</dbReference>
<dbReference type="Pfam" id="PF00109">
    <property type="entry name" value="ketoacyl-synt"/>
    <property type="match status" value="1"/>
</dbReference>
<feature type="domain" description="Ketosynthase family 3 (KS3)" evidence="7">
    <location>
        <begin position="382"/>
        <end position="808"/>
    </location>
</feature>
<keyword evidence="1" id="KW-0596">Phosphopantetheine</keyword>
<reference evidence="10" key="1">
    <citation type="journal article" date="2012" name="Nat. Genet.">
        <title>Lifestyle transitions in plant pathogenic Colletotrichum fungi deciphered by genome and transcriptome analyses.</title>
        <authorList>
            <person name="O'Connell R.J."/>
            <person name="Thon M.R."/>
            <person name="Hacquard S."/>
            <person name="Amyotte S.G."/>
            <person name="Kleemann J."/>
            <person name="Torres M.F."/>
            <person name="Damm U."/>
            <person name="Buiate E.A."/>
            <person name="Epstein L."/>
            <person name="Alkan N."/>
            <person name="Altmueller J."/>
            <person name="Alvarado-Balderrama L."/>
            <person name="Bauser C.A."/>
            <person name="Becker C."/>
            <person name="Birren B.W."/>
            <person name="Chen Z."/>
            <person name="Choi J."/>
            <person name="Crouch J.A."/>
            <person name="Duvick J.P."/>
            <person name="Farman M.A."/>
            <person name="Gan P."/>
            <person name="Heiman D."/>
            <person name="Henrissat B."/>
            <person name="Howard R.J."/>
            <person name="Kabbage M."/>
            <person name="Koch C."/>
            <person name="Kracher B."/>
            <person name="Kubo Y."/>
            <person name="Law A.D."/>
            <person name="Lebrun M.-H."/>
            <person name="Lee Y.-H."/>
            <person name="Miyara I."/>
            <person name="Moore N."/>
            <person name="Neumann U."/>
            <person name="Nordstroem K."/>
            <person name="Panaccione D.G."/>
            <person name="Panstruga R."/>
            <person name="Place M."/>
            <person name="Proctor R.H."/>
            <person name="Prusky D."/>
            <person name="Rech G."/>
            <person name="Reinhardt R."/>
            <person name="Rollins J.A."/>
            <person name="Rounsley S."/>
            <person name="Schardl C.L."/>
            <person name="Schwartz D.C."/>
            <person name="Shenoy N."/>
            <person name="Shirasu K."/>
            <person name="Sikhakolli U.R."/>
            <person name="Stueber K."/>
            <person name="Sukno S.A."/>
            <person name="Sweigard J.A."/>
            <person name="Takano Y."/>
            <person name="Takahara H."/>
            <person name="Trail F."/>
            <person name="van der Does H.C."/>
            <person name="Voll L.M."/>
            <person name="Will I."/>
            <person name="Young S."/>
            <person name="Zeng Q."/>
            <person name="Zhang J."/>
            <person name="Zhou S."/>
            <person name="Dickman M.B."/>
            <person name="Schulze-Lefert P."/>
            <person name="Ver Loren van Themaat E."/>
            <person name="Ma L.-J."/>
            <person name="Vaillancourt L.J."/>
        </authorList>
    </citation>
    <scope>NUCLEOTIDE SEQUENCE [LARGE SCALE GENOMIC DNA]</scope>
    <source>
        <strain evidence="10">M1.001 / M2 / FGSC 10212</strain>
    </source>
</reference>
<dbReference type="InterPro" id="IPR006162">
    <property type="entry name" value="Ppantetheine_attach_site"/>
</dbReference>
<dbReference type="GO" id="GO:0004312">
    <property type="term" value="F:fatty acid synthase activity"/>
    <property type="evidence" value="ECO:0007669"/>
    <property type="project" value="TreeGrafter"/>
</dbReference>
<feature type="active site" description="Proton acceptor; for dehydratase activity" evidence="4">
    <location>
        <position position="1345"/>
    </location>
</feature>
<proteinExistence type="predicted"/>
<feature type="region of interest" description="N-terminal hotdog fold" evidence="4">
    <location>
        <begin position="1309"/>
        <end position="1454"/>
    </location>
</feature>
<dbReference type="SMART" id="SM00823">
    <property type="entry name" value="PKS_PP"/>
    <property type="match status" value="2"/>
</dbReference>
<dbReference type="PANTHER" id="PTHR43775">
    <property type="entry name" value="FATTY ACID SYNTHASE"/>
    <property type="match status" value="1"/>
</dbReference>
<dbReference type="PROSITE" id="PS00012">
    <property type="entry name" value="PHOSPHOPANTETHEINE"/>
    <property type="match status" value="2"/>
</dbReference>
<dbReference type="VEuPathDB" id="FungiDB:GLRG_11778"/>
<dbReference type="GO" id="GO:0006633">
    <property type="term" value="P:fatty acid biosynthetic process"/>
    <property type="evidence" value="ECO:0007669"/>
    <property type="project" value="InterPro"/>
</dbReference>
<dbReference type="Gene3D" id="3.10.129.110">
    <property type="entry name" value="Polyketide synthase dehydratase"/>
    <property type="match status" value="1"/>
</dbReference>
<dbReference type="InterPro" id="IPR032088">
    <property type="entry name" value="SAT"/>
</dbReference>
<feature type="domain" description="Carrier" evidence="6">
    <location>
        <begin position="1810"/>
        <end position="1888"/>
    </location>
</feature>
<dbReference type="InterPro" id="IPR030918">
    <property type="entry name" value="PT_fungal_PKS"/>
</dbReference>
<name>E3R0J5_COLGM</name>
<dbReference type="InterPro" id="IPR016035">
    <property type="entry name" value="Acyl_Trfase/lysoPLipase"/>
</dbReference>
<dbReference type="Pfam" id="PF00975">
    <property type="entry name" value="Thioesterase"/>
    <property type="match status" value="1"/>
</dbReference>
<evidence type="ECO:0000259" key="8">
    <source>
        <dbReference type="PROSITE" id="PS52019"/>
    </source>
</evidence>